<gene>
    <name evidence="2" type="ORF">NMOB1V02_LOCUS9404</name>
</gene>
<keyword evidence="3" id="KW-1185">Reference proteome</keyword>
<dbReference type="PANTHER" id="PTHR22443">
    <property type="entry name" value="NON-SPECIFIC LETHAL 1, ISOFORM M"/>
    <property type="match status" value="1"/>
</dbReference>
<feature type="region of interest" description="Disordered" evidence="1">
    <location>
        <begin position="284"/>
        <end position="334"/>
    </location>
</feature>
<feature type="region of interest" description="Disordered" evidence="1">
    <location>
        <begin position="1"/>
        <end position="84"/>
    </location>
</feature>
<name>A0A7R9BW78_9CRUS</name>
<feature type="compositionally biased region" description="Polar residues" evidence="1">
    <location>
        <begin position="37"/>
        <end position="47"/>
    </location>
</feature>
<organism evidence="2">
    <name type="scientific">Notodromas monacha</name>
    <dbReference type="NCBI Taxonomy" id="399045"/>
    <lineage>
        <taxon>Eukaryota</taxon>
        <taxon>Metazoa</taxon>
        <taxon>Ecdysozoa</taxon>
        <taxon>Arthropoda</taxon>
        <taxon>Crustacea</taxon>
        <taxon>Oligostraca</taxon>
        <taxon>Ostracoda</taxon>
        <taxon>Podocopa</taxon>
        <taxon>Podocopida</taxon>
        <taxon>Cypridocopina</taxon>
        <taxon>Cypridoidea</taxon>
        <taxon>Cyprididae</taxon>
        <taxon>Notodromas</taxon>
    </lineage>
</organism>
<evidence type="ECO:0000313" key="3">
    <source>
        <dbReference type="Proteomes" id="UP000678499"/>
    </source>
</evidence>
<evidence type="ECO:0000313" key="2">
    <source>
        <dbReference type="EMBL" id="CAD7281768.1"/>
    </source>
</evidence>
<reference evidence="2" key="1">
    <citation type="submission" date="2020-11" db="EMBL/GenBank/DDBJ databases">
        <authorList>
            <person name="Tran Van P."/>
        </authorList>
    </citation>
    <scope>NUCLEOTIDE SEQUENCE</scope>
</reference>
<accession>A0A7R9BW78</accession>
<evidence type="ECO:0000256" key="1">
    <source>
        <dbReference type="SAM" id="MobiDB-lite"/>
    </source>
</evidence>
<dbReference type="EMBL" id="OA885193">
    <property type="protein sequence ID" value="CAD7281768.1"/>
    <property type="molecule type" value="Genomic_DNA"/>
</dbReference>
<dbReference type="EMBL" id="CAJPEX010003156">
    <property type="protein sequence ID" value="CAG0921920.1"/>
    <property type="molecule type" value="Genomic_DNA"/>
</dbReference>
<feature type="compositionally biased region" description="Polar residues" evidence="1">
    <location>
        <begin position="197"/>
        <end position="211"/>
    </location>
</feature>
<sequence>MEKKNVVRVVDASSRGKKRSRTESNSSDQRRHKSRLSSKSQPGSSREASPYDLSRQGSRKDRGSTSSTTTTAAASTAHRRARADQSYDIDSIVIPSYSMCSLKPTKVEYKEIPTPRWRPITPASQAYQQTWRNHSEVASSKRVMLDHLFAVLHFSSEEEERRRLMGTTGAVAQGRGRARKNTVNASSGTLTPARATSPLSVDQGSEQSGAFSPSLSSPPPTPQSMDAIAADSRDLYTSSKSSLRGKTFGARSASKDEHLHSPESSSYYERRKFPMSESEFASVLHREAEDGGEHGKRVVGQRATKPPIKRSAVLDVRSESENVRLPAERTSSQFGKKITIRSQKRQLTGFLDEKRLNGN</sequence>
<dbReference type="Proteomes" id="UP000678499">
    <property type="component" value="Unassembled WGS sequence"/>
</dbReference>
<feature type="compositionally biased region" description="Low complexity" evidence="1">
    <location>
        <begin position="64"/>
        <end position="76"/>
    </location>
</feature>
<proteinExistence type="predicted"/>
<feature type="compositionally biased region" description="Basic and acidic residues" evidence="1">
    <location>
        <begin position="284"/>
        <end position="296"/>
    </location>
</feature>
<feature type="region of interest" description="Disordered" evidence="1">
    <location>
        <begin position="160"/>
        <end position="272"/>
    </location>
</feature>
<dbReference type="GO" id="GO:0044545">
    <property type="term" value="C:NSL complex"/>
    <property type="evidence" value="ECO:0007669"/>
    <property type="project" value="TreeGrafter"/>
</dbReference>
<dbReference type="InterPro" id="IPR026180">
    <property type="entry name" value="NSL1"/>
</dbReference>
<dbReference type="AlphaFoldDB" id="A0A7R9BW78"/>
<dbReference type="OrthoDB" id="6022640at2759"/>
<dbReference type="GO" id="GO:0035035">
    <property type="term" value="F:histone acetyltransferase binding"/>
    <property type="evidence" value="ECO:0007669"/>
    <property type="project" value="TreeGrafter"/>
</dbReference>
<dbReference type="PANTHER" id="PTHR22443:SF18">
    <property type="entry name" value="NON-SPECIFIC LETHAL 1, ISOFORM M"/>
    <property type="match status" value="1"/>
</dbReference>
<feature type="compositionally biased region" description="Polar residues" evidence="1">
    <location>
        <begin position="235"/>
        <end position="244"/>
    </location>
</feature>
<feature type="compositionally biased region" description="Polar residues" evidence="1">
    <location>
        <begin position="181"/>
        <end position="190"/>
    </location>
</feature>
<protein>
    <submittedName>
        <fullName evidence="2">Uncharacterized protein</fullName>
    </submittedName>
</protein>